<reference evidence="2" key="1">
    <citation type="submission" date="2023-03" db="UniProtKB">
        <authorList>
            <consortium name="EnsemblPlants"/>
        </authorList>
    </citation>
    <scope>IDENTIFICATION</scope>
</reference>
<evidence type="ECO:0000259" key="1">
    <source>
        <dbReference type="Pfam" id="PF03108"/>
    </source>
</evidence>
<dbReference type="AlphaFoldDB" id="A0A9I9EM97"/>
<feature type="domain" description="Transposase MuDR plant" evidence="1">
    <location>
        <begin position="136"/>
        <end position="180"/>
    </location>
</feature>
<name>A0A9I9EM97_CUCME</name>
<sequence length="202" mass="23252">MVKLVVIVFHSGQWDEQQSYVDYKTNCVLVDGVISSFDSFVNLIRTEIQVESCIELSVLLPIGSNGVQHVLKIVENKDVAWFLTLIKDQSTQYPLVAHSVDIVLDVSIGSSSSSIVEVDLGDELAIFRNVDITNSKAVKNNFEFKTLRSNSKSIELRCNEDGCLWFVRASRYKRSELWMIRKYFTDIPIMKYTYCMMFIYYI</sequence>
<organism evidence="2">
    <name type="scientific">Cucumis melo</name>
    <name type="common">Muskmelon</name>
    <dbReference type="NCBI Taxonomy" id="3656"/>
    <lineage>
        <taxon>Eukaryota</taxon>
        <taxon>Viridiplantae</taxon>
        <taxon>Streptophyta</taxon>
        <taxon>Embryophyta</taxon>
        <taxon>Tracheophyta</taxon>
        <taxon>Spermatophyta</taxon>
        <taxon>Magnoliopsida</taxon>
        <taxon>eudicotyledons</taxon>
        <taxon>Gunneridae</taxon>
        <taxon>Pentapetalae</taxon>
        <taxon>rosids</taxon>
        <taxon>fabids</taxon>
        <taxon>Cucurbitales</taxon>
        <taxon>Cucurbitaceae</taxon>
        <taxon>Benincaseae</taxon>
        <taxon>Cucumis</taxon>
    </lineage>
</organism>
<dbReference type="Gramene" id="MELO3C035709.2.1">
    <property type="protein sequence ID" value="MELO3C035709.2.1"/>
    <property type="gene ID" value="MELO3C035709.2"/>
</dbReference>
<evidence type="ECO:0000313" key="2">
    <source>
        <dbReference type="EnsemblPlants" id="MELO3C035709.2.1"/>
    </source>
</evidence>
<dbReference type="InterPro" id="IPR004332">
    <property type="entry name" value="Transposase_MuDR"/>
</dbReference>
<dbReference type="EnsemblPlants" id="MELO3C035709.2.1">
    <property type="protein sequence ID" value="MELO3C035709.2.1"/>
    <property type="gene ID" value="MELO3C035709.2"/>
</dbReference>
<dbReference type="Pfam" id="PF03108">
    <property type="entry name" value="DBD_Tnp_Mut"/>
    <property type="match status" value="1"/>
</dbReference>
<proteinExistence type="predicted"/>
<protein>
    <recommendedName>
        <fullName evidence="1">Transposase MuDR plant domain-containing protein</fullName>
    </recommendedName>
</protein>
<accession>A0A9I9EM97</accession>